<dbReference type="EC" id="3.1.26.4" evidence="2"/>
<dbReference type="Proteomes" id="UP001558613">
    <property type="component" value="Unassembled WGS sequence"/>
</dbReference>
<evidence type="ECO:0000313" key="11">
    <source>
        <dbReference type="Proteomes" id="UP001558613"/>
    </source>
</evidence>
<dbReference type="InterPro" id="IPR050951">
    <property type="entry name" value="Retrovirus_Pol_polyprotein"/>
</dbReference>
<evidence type="ECO:0000256" key="3">
    <source>
        <dbReference type="ARBA" id="ARBA00022679"/>
    </source>
</evidence>
<dbReference type="Gene3D" id="1.10.340.70">
    <property type="match status" value="1"/>
</dbReference>
<dbReference type="Gene3D" id="3.30.70.270">
    <property type="match status" value="2"/>
</dbReference>
<dbReference type="InterPro" id="IPR000477">
    <property type="entry name" value="RT_dom"/>
</dbReference>
<keyword evidence="11" id="KW-1185">Reference proteome</keyword>
<dbReference type="Gene3D" id="2.40.70.10">
    <property type="entry name" value="Acid Proteases"/>
    <property type="match status" value="1"/>
</dbReference>
<keyword evidence="4" id="KW-0548">Nucleotidyltransferase</keyword>
<reference evidence="10 11" key="1">
    <citation type="submission" date="2023-09" db="EMBL/GenBank/DDBJ databases">
        <authorList>
            <person name="Wang M."/>
        </authorList>
    </citation>
    <scope>NUCLEOTIDE SEQUENCE [LARGE SCALE GENOMIC DNA]</scope>
    <source>
        <strain evidence="10">GT-2023</strain>
        <tissue evidence="10">Liver</tissue>
    </source>
</reference>
<dbReference type="InterPro" id="IPR043128">
    <property type="entry name" value="Rev_trsase/Diguanyl_cyclase"/>
</dbReference>
<evidence type="ECO:0000256" key="6">
    <source>
        <dbReference type="ARBA" id="ARBA00022759"/>
    </source>
</evidence>
<dbReference type="Pfam" id="PF00078">
    <property type="entry name" value="RVT_1"/>
    <property type="match status" value="1"/>
</dbReference>
<organism evidence="10 11">
    <name type="scientific">Cirrhinus molitorella</name>
    <name type="common">mud carp</name>
    <dbReference type="NCBI Taxonomy" id="172907"/>
    <lineage>
        <taxon>Eukaryota</taxon>
        <taxon>Metazoa</taxon>
        <taxon>Chordata</taxon>
        <taxon>Craniata</taxon>
        <taxon>Vertebrata</taxon>
        <taxon>Euteleostomi</taxon>
        <taxon>Actinopterygii</taxon>
        <taxon>Neopterygii</taxon>
        <taxon>Teleostei</taxon>
        <taxon>Ostariophysi</taxon>
        <taxon>Cypriniformes</taxon>
        <taxon>Cyprinidae</taxon>
        <taxon>Labeoninae</taxon>
        <taxon>Labeonini</taxon>
        <taxon>Cirrhinus</taxon>
    </lineage>
</organism>
<comment type="similarity">
    <text evidence="1">Belongs to the beta type-B retroviral polymerase family. HERV class-II K(HML-2) pol subfamily.</text>
</comment>
<evidence type="ECO:0000256" key="2">
    <source>
        <dbReference type="ARBA" id="ARBA00012180"/>
    </source>
</evidence>
<sequence>MSRLMSGCPQLVASIGGVSVVCLIDTGSMVSTITESCFLKSFKPWGQERLKVCQWLQLRAANGLAIPYIGYMELDVELCGKIVPECGILVVKDPPGDMCTQVPGVLGMNVLGRCYRELFGQHGQALFDFPPVVEVPGFVMQALQHCHEIKSQLVVGQVGKARVRGPHQCRVPGGSMKIISATCSEQCSGGTVLFEPPEFGLPAGLLASPALVQVVRGTAYIPVVNVGMTDAVLYPNTLLGTLHGVYVVSLPPGVTEVKEVVATVSSQGCVVDSSLQERIESVDLSALGIEEQHMVRTLLRSYQSVFSAHDNDLGCTNLISHDIPLTDDVPVRQRYRRLPPSEYDVVKTHINLLLEAQVIRESCSPYASPIVLVKKKDGSLRMCVDYRQLNSKTRKDAFPLPRIEETLDALTGARWFSTLDLASGYNQVPVTEGDRPKTAFCTPFGLFEWNRMPFGLCNAPSTFQRLMERLFGDQRHQSLLLYLDDIVVFSSSVTQHLERLEVVLGRLKREGLKAKLEKCAFFKQQVKYLGHVVSSQGVATDPSKVEVVANWGRPGNVTELRSFLGFASYYRRFVEGFAKLAAPLHKLVAEFVGGRPKKSAGPSFVGAWSGQCQKSFDTLKEKLTTSPILAYADFSLPFILEVDASHRGLGAVLSQEQEGKVRPIAFASRSLRPTERNPVNYSSMKLEFLALKWAMTEEFREYLLGHKCIVFTDNNPLSHLGSAKLGATEQRWAAQLAGFDFEIRYRPGKSNGNADALSRQPPVDSVEVGQLLPATVVPASVQQAVEREPVYQVTQAVLQVFPSHSAADLKGLQEADPDIGRVLLFWRRKSFPSFEERRLLAKSSLTVLRQWDRLVEREGVLHRRIFCPDGREEIFQVLLPAVLRKDILRWLHEEHGHQGVERTTELVRQRHRLVWPEM</sequence>
<dbReference type="Gene3D" id="3.10.10.10">
    <property type="entry name" value="HIV Type 1 Reverse Transcriptase, subunit A, domain 1"/>
    <property type="match status" value="1"/>
</dbReference>
<dbReference type="CDD" id="cd09274">
    <property type="entry name" value="RNase_HI_RT_Ty3"/>
    <property type="match status" value="1"/>
</dbReference>
<evidence type="ECO:0000256" key="4">
    <source>
        <dbReference type="ARBA" id="ARBA00022695"/>
    </source>
</evidence>
<feature type="domain" description="Reverse transcriptase" evidence="9">
    <location>
        <begin position="354"/>
        <end position="533"/>
    </location>
</feature>
<dbReference type="PROSITE" id="PS50878">
    <property type="entry name" value="RT_POL"/>
    <property type="match status" value="1"/>
</dbReference>
<protein>
    <recommendedName>
        <fullName evidence="8">Gypsy retrotransposon integrase-like protein 1</fullName>
        <ecNumber evidence="2">3.1.26.4</ecNumber>
    </recommendedName>
</protein>
<dbReference type="SUPFAM" id="SSF56672">
    <property type="entry name" value="DNA/RNA polymerases"/>
    <property type="match status" value="1"/>
</dbReference>
<evidence type="ECO:0000256" key="1">
    <source>
        <dbReference type="ARBA" id="ARBA00010879"/>
    </source>
</evidence>
<dbReference type="InterPro" id="IPR043502">
    <property type="entry name" value="DNA/RNA_pol_sf"/>
</dbReference>
<evidence type="ECO:0000256" key="8">
    <source>
        <dbReference type="ARBA" id="ARBA00039658"/>
    </source>
</evidence>
<keyword evidence="6" id="KW-0378">Hydrolase</keyword>
<comment type="caution">
    <text evidence="10">The sequence shown here is derived from an EMBL/GenBank/DDBJ whole genome shotgun (WGS) entry which is preliminary data.</text>
</comment>
<dbReference type="InterPro" id="IPR041588">
    <property type="entry name" value="Integrase_H2C2"/>
</dbReference>
<gene>
    <name evidence="10" type="ORF">QQF64_006283</name>
</gene>
<name>A0ABR3MHT6_9TELE</name>
<keyword evidence="7" id="KW-0511">Multifunctional enzyme</keyword>
<dbReference type="Gene3D" id="3.10.20.370">
    <property type="match status" value="1"/>
</dbReference>
<keyword evidence="3" id="KW-0808">Transferase</keyword>
<dbReference type="CDD" id="cd01647">
    <property type="entry name" value="RT_LTR"/>
    <property type="match status" value="1"/>
</dbReference>
<dbReference type="InterPro" id="IPR021109">
    <property type="entry name" value="Peptidase_aspartic_dom_sf"/>
</dbReference>
<evidence type="ECO:0000256" key="7">
    <source>
        <dbReference type="ARBA" id="ARBA00023268"/>
    </source>
</evidence>
<evidence type="ECO:0000256" key="5">
    <source>
        <dbReference type="ARBA" id="ARBA00022722"/>
    </source>
</evidence>
<keyword evidence="5" id="KW-0540">Nuclease</keyword>
<dbReference type="InterPro" id="IPR041577">
    <property type="entry name" value="RT_RNaseH_2"/>
</dbReference>
<dbReference type="CDD" id="cd00303">
    <property type="entry name" value="retropepsin_like"/>
    <property type="match status" value="1"/>
</dbReference>
<dbReference type="PANTHER" id="PTHR37984:SF5">
    <property type="entry name" value="PROTEIN NYNRIN-LIKE"/>
    <property type="match status" value="1"/>
</dbReference>
<proteinExistence type="inferred from homology"/>
<evidence type="ECO:0000313" key="10">
    <source>
        <dbReference type="EMBL" id="KAL1263544.1"/>
    </source>
</evidence>
<dbReference type="Pfam" id="PF17921">
    <property type="entry name" value="Integrase_H2C2"/>
    <property type="match status" value="1"/>
</dbReference>
<dbReference type="Pfam" id="PF17919">
    <property type="entry name" value="RT_RNaseH_2"/>
    <property type="match status" value="1"/>
</dbReference>
<dbReference type="PANTHER" id="PTHR37984">
    <property type="entry name" value="PROTEIN CBG26694"/>
    <property type="match status" value="1"/>
</dbReference>
<accession>A0ABR3MHT6</accession>
<evidence type="ECO:0000259" key="9">
    <source>
        <dbReference type="PROSITE" id="PS50878"/>
    </source>
</evidence>
<dbReference type="EMBL" id="JAYMGO010000013">
    <property type="protein sequence ID" value="KAL1263544.1"/>
    <property type="molecule type" value="Genomic_DNA"/>
</dbReference>
<keyword evidence="6" id="KW-0255">Endonuclease</keyword>
<dbReference type="SUPFAM" id="SSF50630">
    <property type="entry name" value="Acid proteases"/>
    <property type="match status" value="1"/>
</dbReference>